<dbReference type="AlphaFoldDB" id="A0A5C6RXW2"/>
<dbReference type="PANTHER" id="PTHR37833">
    <property type="entry name" value="LIPOPROTEIN-RELATED"/>
    <property type="match status" value="1"/>
</dbReference>
<evidence type="ECO:0000313" key="3">
    <source>
        <dbReference type="Proteomes" id="UP000321721"/>
    </source>
</evidence>
<feature type="chain" id="PRO_5022663758" evidence="1">
    <location>
        <begin position="22"/>
        <end position="163"/>
    </location>
</feature>
<dbReference type="EMBL" id="VOOS01000001">
    <property type="protein sequence ID" value="TXB66689.1"/>
    <property type="molecule type" value="Genomic_DNA"/>
</dbReference>
<evidence type="ECO:0000256" key="1">
    <source>
        <dbReference type="SAM" id="SignalP"/>
    </source>
</evidence>
<protein>
    <submittedName>
        <fullName evidence="2">DUF1573 domain-containing protein</fullName>
    </submittedName>
</protein>
<dbReference type="PANTHER" id="PTHR37833:SF1">
    <property type="entry name" value="SIGNAL PEPTIDE PROTEIN"/>
    <property type="match status" value="1"/>
</dbReference>
<accession>A0A5C6RXW2</accession>
<gene>
    <name evidence="2" type="ORF">FRY74_00460</name>
</gene>
<dbReference type="Proteomes" id="UP000321721">
    <property type="component" value="Unassembled WGS sequence"/>
</dbReference>
<reference evidence="2 3" key="1">
    <citation type="submission" date="2019-08" db="EMBL/GenBank/DDBJ databases">
        <title>Genome of Vicingus serpentipes NCIMB 15042.</title>
        <authorList>
            <person name="Bowman J.P."/>
        </authorList>
    </citation>
    <scope>NUCLEOTIDE SEQUENCE [LARGE SCALE GENOMIC DNA]</scope>
    <source>
        <strain evidence="2 3">NCIMB 15042</strain>
    </source>
</reference>
<dbReference type="Pfam" id="PF07610">
    <property type="entry name" value="DUF1573"/>
    <property type="match status" value="1"/>
</dbReference>
<dbReference type="OrthoDB" id="826619at2"/>
<sequence>MKKIVLFVSVLTFLMSCGGNEGEGNQTEITTDLINNPNTASGSEVDKDEQPFFEFVEEVIDFGTITQGEIVSKTFKFRNVGKTNLIISSAQGSCGCTVPEWPKEPIKPGEDGTIEVTFNSNGKQGLQNKTITLVANTVPNTKVLAIKGEVLVPEGAENNLPTE</sequence>
<dbReference type="InterPro" id="IPR011467">
    <property type="entry name" value="DUF1573"/>
</dbReference>
<dbReference type="PROSITE" id="PS51257">
    <property type="entry name" value="PROKAR_LIPOPROTEIN"/>
    <property type="match status" value="1"/>
</dbReference>
<proteinExistence type="predicted"/>
<keyword evidence="1" id="KW-0732">Signal</keyword>
<feature type="signal peptide" evidence="1">
    <location>
        <begin position="1"/>
        <end position="21"/>
    </location>
</feature>
<dbReference type="InterPro" id="IPR013783">
    <property type="entry name" value="Ig-like_fold"/>
</dbReference>
<dbReference type="RefSeq" id="WP_147097554.1">
    <property type="nucleotide sequence ID" value="NZ_VOOS01000001.1"/>
</dbReference>
<dbReference type="Gene3D" id="2.60.40.10">
    <property type="entry name" value="Immunoglobulins"/>
    <property type="match status" value="1"/>
</dbReference>
<comment type="caution">
    <text evidence="2">The sequence shown here is derived from an EMBL/GenBank/DDBJ whole genome shotgun (WGS) entry which is preliminary data.</text>
</comment>
<name>A0A5C6RXW2_9FLAO</name>
<evidence type="ECO:0000313" key="2">
    <source>
        <dbReference type="EMBL" id="TXB66689.1"/>
    </source>
</evidence>
<organism evidence="2 3">
    <name type="scientific">Vicingus serpentipes</name>
    <dbReference type="NCBI Taxonomy" id="1926625"/>
    <lineage>
        <taxon>Bacteria</taxon>
        <taxon>Pseudomonadati</taxon>
        <taxon>Bacteroidota</taxon>
        <taxon>Flavobacteriia</taxon>
        <taxon>Flavobacteriales</taxon>
        <taxon>Vicingaceae</taxon>
        <taxon>Vicingus</taxon>
    </lineage>
</organism>
<keyword evidence="3" id="KW-1185">Reference proteome</keyword>